<organism evidence="3 4">
    <name type="scientific">Noviherbaspirillum suwonense</name>
    <dbReference type="NCBI Taxonomy" id="1224511"/>
    <lineage>
        <taxon>Bacteria</taxon>
        <taxon>Pseudomonadati</taxon>
        <taxon>Pseudomonadota</taxon>
        <taxon>Betaproteobacteria</taxon>
        <taxon>Burkholderiales</taxon>
        <taxon>Oxalobacteraceae</taxon>
        <taxon>Noviherbaspirillum</taxon>
    </lineage>
</organism>
<dbReference type="PROSITE" id="PS00061">
    <property type="entry name" value="ADH_SHORT"/>
    <property type="match status" value="1"/>
</dbReference>
<dbReference type="NCBIfam" id="NF005095">
    <property type="entry name" value="PRK06523.1"/>
    <property type="match status" value="1"/>
</dbReference>
<sequence>MSALEFHGKRALVTGGTKGMGEAVVRLLAQRGATVIATARQLPASPLAGVCYLQADVATPEGAGTVVKTVERDFGVLDLLVNNVGGSSVPGGGALALTDADWEAAIQTNLMAAVRLDRAFLPRMVAQGSGAIVHITSIQRRLPLYESTVAYAAAKAALANYSKALANEFGPRGIRINAVAPGFIETTAASALIEQMALHRNVGDDEARGALMESLGGIPLGRPGSPEDVAEVVAFLLSSRAGFVQGAEYVVDGGTLPTV</sequence>
<comment type="caution">
    <text evidence="3">The sequence shown here is derived from an EMBL/GenBank/DDBJ whole genome shotgun (WGS) entry which is preliminary data.</text>
</comment>
<evidence type="ECO:0000256" key="2">
    <source>
        <dbReference type="ARBA" id="ARBA00023002"/>
    </source>
</evidence>
<dbReference type="PRINTS" id="PR00080">
    <property type="entry name" value="SDRFAMILY"/>
</dbReference>
<name>A0ABY1Q7K6_9BURK</name>
<protein>
    <submittedName>
        <fullName evidence="3">NAD(P)-dependent dehydrogenase, short-chain alcohol dehydrogenase family</fullName>
    </submittedName>
</protein>
<dbReference type="InterPro" id="IPR020904">
    <property type="entry name" value="Sc_DH/Rdtase_CS"/>
</dbReference>
<dbReference type="Proteomes" id="UP001158049">
    <property type="component" value="Unassembled WGS sequence"/>
</dbReference>
<proteinExistence type="inferred from homology"/>
<dbReference type="InterPro" id="IPR002347">
    <property type="entry name" value="SDR_fam"/>
</dbReference>
<dbReference type="SUPFAM" id="SSF51735">
    <property type="entry name" value="NAD(P)-binding Rossmann-fold domains"/>
    <property type="match status" value="1"/>
</dbReference>
<evidence type="ECO:0000313" key="4">
    <source>
        <dbReference type="Proteomes" id="UP001158049"/>
    </source>
</evidence>
<keyword evidence="4" id="KW-1185">Reference proteome</keyword>
<dbReference type="PANTHER" id="PTHR42760">
    <property type="entry name" value="SHORT-CHAIN DEHYDROGENASES/REDUCTASES FAMILY MEMBER"/>
    <property type="match status" value="1"/>
</dbReference>
<comment type="similarity">
    <text evidence="1">Belongs to the short-chain dehydrogenases/reductases (SDR) family.</text>
</comment>
<evidence type="ECO:0000313" key="3">
    <source>
        <dbReference type="EMBL" id="SMP60766.1"/>
    </source>
</evidence>
<dbReference type="RefSeq" id="WP_283442378.1">
    <property type="nucleotide sequence ID" value="NZ_FXUL01000007.1"/>
</dbReference>
<reference evidence="3 4" key="1">
    <citation type="submission" date="2017-05" db="EMBL/GenBank/DDBJ databases">
        <authorList>
            <person name="Varghese N."/>
            <person name="Submissions S."/>
        </authorList>
    </citation>
    <scope>NUCLEOTIDE SEQUENCE [LARGE SCALE GENOMIC DNA]</scope>
    <source>
        <strain evidence="3 4">DSM 26001</strain>
    </source>
</reference>
<dbReference type="InterPro" id="IPR036291">
    <property type="entry name" value="NAD(P)-bd_dom_sf"/>
</dbReference>
<dbReference type="Pfam" id="PF13561">
    <property type="entry name" value="adh_short_C2"/>
    <property type="match status" value="1"/>
</dbReference>
<accession>A0ABY1Q7K6</accession>
<dbReference type="EMBL" id="FXUL01000007">
    <property type="protein sequence ID" value="SMP60766.1"/>
    <property type="molecule type" value="Genomic_DNA"/>
</dbReference>
<evidence type="ECO:0000256" key="1">
    <source>
        <dbReference type="ARBA" id="ARBA00006484"/>
    </source>
</evidence>
<dbReference type="Gene3D" id="3.40.50.720">
    <property type="entry name" value="NAD(P)-binding Rossmann-like Domain"/>
    <property type="match status" value="1"/>
</dbReference>
<dbReference type="PRINTS" id="PR00081">
    <property type="entry name" value="GDHRDH"/>
</dbReference>
<dbReference type="PANTHER" id="PTHR42760:SF133">
    <property type="entry name" value="3-OXOACYL-[ACYL-CARRIER-PROTEIN] REDUCTASE"/>
    <property type="match status" value="1"/>
</dbReference>
<keyword evidence="2" id="KW-0560">Oxidoreductase</keyword>
<gene>
    <name evidence="3" type="ORF">SAMN06295970_10751</name>
</gene>